<proteinExistence type="predicted"/>
<feature type="transmembrane region" description="Helical" evidence="1">
    <location>
        <begin position="42"/>
        <end position="63"/>
    </location>
</feature>
<organism evidence="2">
    <name type="scientific">marine sediment metagenome</name>
    <dbReference type="NCBI Taxonomy" id="412755"/>
    <lineage>
        <taxon>unclassified sequences</taxon>
        <taxon>metagenomes</taxon>
        <taxon>ecological metagenomes</taxon>
    </lineage>
</organism>
<gene>
    <name evidence="2" type="ORF">S01H1_85152</name>
</gene>
<name>X0YGS6_9ZZZZ</name>
<dbReference type="AlphaFoldDB" id="X0YGS6"/>
<reference evidence="2" key="1">
    <citation type="journal article" date="2014" name="Front. Microbiol.">
        <title>High frequency of phylogenetically diverse reductive dehalogenase-homologous genes in deep subseafloor sedimentary metagenomes.</title>
        <authorList>
            <person name="Kawai M."/>
            <person name="Futagami T."/>
            <person name="Toyoda A."/>
            <person name="Takaki Y."/>
            <person name="Nishi S."/>
            <person name="Hori S."/>
            <person name="Arai W."/>
            <person name="Tsubouchi T."/>
            <person name="Morono Y."/>
            <person name="Uchiyama I."/>
            <person name="Ito T."/>
            <person name="Fujiyama A."/>
            <person name="Inagaki F."/>
            <person name="Takami H."/>
        </authorList>
    </citation>
    <scope>NUCLEOTIDE SEQUENCE</scope>
    <source>
        <strain evidence="2">Expedition CK06-06</strain>
    </source>
</reference>
<accession>X0YGS6</accession>
<keyword evidence="1" id="KW-1133">Transmembrane helix</keyword>
<comment type="caution">
    <text evidence="2">The sequence shown here is derived from an EMBL/GenBank/DDBJ whole genome shotgun (WGS) entry which is preliminary data.</text>
</comment>
<keyword evidence="1" id="KW-0472">Membrane</keyword>
<dbReference type="EMBL" id="BARS01058367">
    <property type="protein sequence ID" value="GAG47828.1"/>
    <property type="molecule type" value="Genomic_DNA"/>
</dbReference>
<protein>
    <submittedName>
        <fullName evidence="2">Uncharacterized protein</fullName>
    </submittedName>
</protein>
<keyword evidence="1" id="KW-0812">Transmembrane</keyword>
<evidence type="ECO:0000256" key="1">
    <source>
        <dbReference type="SAM" id="Phobius"/>
    </source>
</evidence>
<sequence length="69" mass="7406">MKIGTVHHTLAYLAAAVSVVSVILAAISRFTWQTLVITQGSYMFLATVAIIFAIYFLVEGAVCSAKKAK</sequence>
<evidence type="ECO:0000313" key="2">
    <source>
        <dbReference type="EMBL" id="GAG47828.1"/>
    </source>
</evidence>
<feature type="transmembrane region" description="Helical" evidence="1">
    <location>
        <begin position="12"/>
        <end position="30"/>
    </location>
</feature>